<evidence type="ECO:0000313" key="2">
    <source>
        <dbReference type="EMBL" id="ETJ39684.1"/>
    </source>
</evidence>
<proteinExistence type="predicted"/>
<name>W1YET0_9ZZZZ</name>
<accession>W1YET0</accession>
<evidence type="ECO:0000259" key="1">
    <source>
        <dbReference type="Pfam" id="PF00180"/>
    </source>
</evidence>
<dbReference type="InterPro" id="IPR024084">
    <property type="entry name" value="IsoPropMal-DH-like_dom"/>
</dbReference>
<reference evidence="2" key="1">
    <citation type="submission" date="2013-12" db="EMBL/GenBank/DDBJ databases">
        <title>A Varibaculum cambriense genome reconstructed from a premature infant gut community with otherwise low bacterial novelty that shifts toward anaerobic metabolism during the third week of life.</title>
        <authorList>
            <person name="Brown C.T."/>
            <person name="Sharon I."/>
            <person name="Thomas B.C."/>
            <person name="Castelle C.J."/>
            <person name="Morowitz M.J."/>
            <person name="Banfield J.F."/>
        </authorList>
    </citation>
    <scope>NUCLEOTIDE SEQUENCE</scope>
</reference>
<protein>
    <submittedName>
        <fullName evidence="2">3-isopropylmalate dehydrogenase</fullName>
    </submittedName>
</protein>
<dbReference type="Gene3D" id="3.40.718.10">
    <property type="entry name" value="Isopropylmalate Dehydrogenase"/>
    <property type="match status" value="1"/>
</dbReference>
<dbReference type="Pfam" id="PF00180">
    <property type="entry name" value="Iso_dh"/>
    <property type="match status" value="1"/>
</dbReference>
<dbReference type="AlphaFoldDB" id="W1YET0"/>
<sequence length="54" mass="5502">MSEKNIVLIPGDGIGTEIIAAAKAVCDVAFEKAGVKVNWIDKKAGGASELCGNV</sequence>
<feature type="domain" description="Isopropylmalate dehydrogenase-like" evidence="1">
    <location>
        <begin position="5"/>
        <end position="47"/>
    </location>
</feature>
<gene>
    <name evidence="2" type="ORF">Q604_UNBC06441G0001</name>
</gene>
<organism evidence="2">
    <name type="scientific">human gut metagenome</name>
    <dbReference type="NCBI Taxonomy" id="408170"/>
    <lineage>
        <taxon>unclassified sequences</taxon>
        <taxon>metagenomes</taxon>
        <taxon>organismal metagenomes</taxon>
    </lineage>
</organism>
<dbReference type="SUPFAM" id="SSF53659">
    <property type="entry name" value="Isocitrate/Isopropylmalate dehydrogenase-like"/>
    <property type="match status" value="1"/>
</dbReference>
<comment type="caution">
    <text evidence="2">The sequence shown here is derived from an EMBL/GenBank/DDBJ whole genome shotgun (WGS) entry which is preliminary data.</text>
</comment>
<dbReference type="EMBL" id="AZMM01006441">
    <property type="protein sequence ID" value="ETJ39684.1"/>
    <property type="molecule type" value="Genomic_DNA"/>
</dbReference>
<feature type="non-terminal residue" evidence="2">
    <location>
        <position position="54"/>
    </location>
</feature>